<evidence type="ECO:0000313" key="3">
    <source>
        <dbReference type="Proteomes" id="UP000199602"/>
    </source>
</evidence>
<evidence type="ECO:0000313" key="2">
    <source>
        <dbReference type="EMBL" id="SDN75606.1"/>
    </source>
</evidence>
<dbReference type="Pfam" id="PF10087">
    <property type="entry name" value="DUF2325"/>
    <property type="match status" value="1"/>
</dbReference>
<dbReference type="AlphaFoldDB" id="A0A1H0DZY7"/>
<protein>
    <recommendedName>
        <fullName evidence="4">DUF2325 domain-containing protein</fullName>
    </recommendedName>
</protein>
<accession>A0A1H0DZY7</accession>
<dbReference type="Proteomes" id="UP000199602">
    <property type="component" value="Unassembled WGS sequence"/>
</dbReference>
<dbReference type="RefSeq" id="WP_092065351.1">
    <property type="nucleotide sequence ID" value="NZ_FNIN01000006.1"/>
</dbReference>
<reference evidence="2 3" key="1">
    <citation type="submission" date="2016-10" db="EMBL/GenBank/DDBJ databases">
        <authorList>
            <person name="de Groot N.N."/>
        </authorList>
    </citation>
    <scope>NUCLEOTIDE SEQUENCE [LARGE SCALE GENOMIC DNA]</scope>
    <source>
        <strain evidence="2 3">DSM 15269</strain>
    </source>
</reference>
<gene>
    <name evidence="2" type="ORF">SAMN04488516_10670</name>
</gene>
<dbReference type="EMBL" id="FNIN01000006">
    <property type="protein sequence ID" value="SDN75606.1"/>
    <property type="molecule type" value="Genomic_DNA"/>
</dbReference>
<evidence type="ECO:0008006" key="4">
    <source>
        <dbReference type="Google" id="ProtNLM"/>
    </source>
</evidence>
<evidence type="ECO:0000256" key="1">
    <source>
        <dbReference type="ARBA" id="ARBA00007189"/>
    </source>
</evidence>
<comment type="similarity">
    <text evidence="1">Belongs to the UPF0751 family.</text>
</comment>
<dbReference type="OrthoDB" id="7829313at2"/>
<sequence>MCKCKKNIDNDFLLDCNCCKKCGCRHCCKKILIVGGVTKLKRHYKDLIESYNFEFMYHDGYVKSGVKKLEKMVKKADIILCPLNCNSHGACKLTKKFCKKYKKCCKFVKSSGVATLREIIFESV</sequence>
<name>A0A1H0DZY7_9BACT</name>
<proteinExistence type="inferred from homology"/>
<organism evidence="2 3">
    <name type="scientific">Desulfonauticus submarinus</name>
    <dbReference type="NCBI Taxonomy" id="206665"/>
    <lineage>
        <taxon>Bacteria</taxon>
        <taxon>Pseudomonadati</taxon>
        <taxon>Thermodesulfobacteriota</taxon>
        <taxon>Desulfovibrionia</taxon>
        <taxon>Desulfovibrionales</taxon>
        <taxon>Desulfonauticaceae</taxon>
        <taxon>Desulfonauticus</taxon>
    </lineage>
</organism>
<dbReference type="InterPro" id="IPR016772">
    <property type="entry name" value="UCP020408"/>
</dbReference>
<dbReference type="STRING" id="206665.SAMN04488516_10670"/>
<keyword evidence="3" id="KW-1185">Reference proteome</keyword>